<sequence length="215" mass="24120">MAKTRKKTPKKSAAAKTKIRDQEGHFLSEEEAIKYLQDQKNAAKILRDNIHKASNGHEDSDDDLLDIHVGNPLEKITKLLEDLKKQKAFSFTLKGSLGIMGVFLTLSIFGVLGGGQVLCDKGTQSQIGTIKTLQILEKDSKDIPYIQNLIDYFRPKVERNRIVLIKSDYSAVTLPYSRFVDLKQYENAVVIATGHLDSCSQKLTIKDPKAVELFQ</sequence>
<feature type="region of interest" description="Disordered" evidence="1">
    <location>
        <begin position="1"/>
        <end position="22"/>
    </location>
</feature>
<feature type="transmembrane region" description="Helical" evidence="2">
    <location>
        <begin position="97"/>
        <end position="118"/>
    </location>
</feature>
<keyword evidence="2" id="KW-0812">Transmembrane</keyword>
<evidence type="ECO:0000313" key="3">
    <source>
        <dbReference type="EMBL" id="PIQ73666.1"/>
    </source>
</evidence>
<dbReference type="EMBL" id="PCVM01000028">
    <property type="protein sequence ID" value="PIQ73666.1"/>
    <property type="molecule type" value="Genomic_DNA"/>
</dbReference>
<comment type="caution">
    <text evidence="3">The sequence shown here is derived from an EMBL/GenBank/DDBJ whole genome shotgun (WGS) entry which is preliminary data.</text>
</comment>
<organism evidence="3 4">
    <name type="scientific">Candidatus Roizmanbacteria bacterium CG11_big_fil_rev_8_21_14_0_20_36_8</name>
    <dbReference type="NCBI Taxonomy" id="1974856"/>
    <lineage>
        <taxon>Bacteria</taxon>
        <taxon>Candidatus Roizmaniibacteriota</taxon>
    </lineage>
</organism>
<proteinExistence type="predicted"/>
<gene>
    <name evidence="3" type="ORF">COV58_01285</name>
</gene>
<evidence type="ECO:0000256" key="1">
    <source>
        <dbReference type="SAM" id="MobiDB-lite"/>
    </source>
</evidence>
<evidence type="ECO:0000313" key="4">
    <source>
        <dbReference type="Proteomes" id="UP000231056"/>
    </source>
</evidence>
<keyword evidence="2" id="KW-0472">Membrane</keyword>
<keyword evidence="2" id="KW-1133">Transmembrane helix</keyword>
<evidence type="ECO:0000256" key="2">
    <source>
        <dbReference type="SAM" id="Phobius"/>
    </source>
</evidence>
<name>A0A2M6IUR9_9BACT</name>
<feature type="compositionally biased region" description="Basic residues" evidence="1">
    <location>
        <begin position="1"/>
        <end position="10"/>
    </location>
</feature>
<protein>
    <submittedName>
        <fullName evidence="3">Uncharacterized protein</fullName>
    </submittedName>
</protein>
<dbReference type="Proteomes" id="UP000231056">
    <property type="component" value="Unassembled WGS sequence"/>
</dbReference>
<reference evidence="3 4" key="1">
    <citation type="submission" date="2017-09" db="EMBL/GenBank/DDBJ databases">
        <title>Depth-based differentiation of microbial function through sediment-hosted aquifers and enrichment of novel symbionts in the deep terrestrial subsurface.</title>
        <authorList>
            <person name="Probst A.J."/>
            <person name="Ladd B."/>
            <person name="Jarett J.K."/>
            <person name="Geller-Mcgrath D.E."/>
            <person name="Sieber C.M."/>
            <person name="Emerson J.B."/>
            <person name="Anantharaman K."/>
            <person name="Thomas B.C."/>
            <person name="Malmstrom R."/>
            <person name="Stieglmeier M."/>
            <person name="Klingl A."/>
            <person name="Woyke T."/>
            <person name="Ryan C.M."/>
            <person name="Banfield J.F."/>
        </authorList>
    </citation>
    <scope>NUCLEOTIDE SEQUENCE [LARGE SCALE GENOMIC DNA]</scope>
    <source>
        <strain evidence="3">CG11_big_fil_rev_8_21_14_0_20_36_8</strain>
    </source>
</reference>
<dbReference type="AlphaFoldDB" id="A0A2M6IUR9"/>
<accession>A0A2M6IUR9</accession>